<accession>A0A2T3ZR41</accession>
<proteinExistence type="predicted"/>
<dbReference type="EMBL" id="KZ679871">
    <property type="protein sequence ID" value="PTB47269.1"/>
    <property type="molecule type" value="Genomic_DNA"/>
</dbReference>
<evidence type="ECO:0000313" key="1">
    <source>
        <dbReference type="EMBL" id="PTB47269.1"/>
    </source>
</evidence>
<evidence type="ECO:0000313" key="2">
    <source>
        <dbReference type="Proteomes" id="UP000241690"/>
    </source>
</evidence>
<keyword evidence="2" id="KW-1185">Reference proteome</keyword>
<dbReference type="GeneID" id="36628806"/>
<name>A0A2T3ZR41_TRIHA</name>
<dbReference type="RefSeq" id="XP_024766946.1">
    <property type="nucleotide sequence ID" value="XM_024920237.1"/>
</dbReference>
<sequence length="202" mass="22524">MENSVTVLQRLEDDEFHITELSIEGVVQLQKWVMFQCCLALDCPICCLLPRVQALIVVICDRLTEIFECLCKRLHNSAAGLNELESLESQPLPSTSIVTGSSSTNRHSQLYCSSTRGPAELASCNSAIFSNIHGENYIPQEQLHMMRGLLNLQIEHFRSLLKRVNGVSQVSGSEARQAKVKTMMARLDIADTKINHVLSLVL</sequence>
<gene>
    <name evidence="1" type="ORF">M431DRAFT_514446</name>
</gene>
<protein>
    <submittedName>
        <fullName evidence="1">Uncharacterized protein</fullName>
    </submittedName>
</protein>
<dbReference type="AlphaFoldDB" id="A0A2T3ZR41"/>
<reference evidence="1 2" key="1">
    <citation type="submission" date="2016-07" db="EMBL/GenBank/DDBJ databases">
        <title>Multiple horizontal gene transfer events from other fungi enriched the ability of initially mycotrophic Trichoderma (Ascomycota) to feed on dead plant biomass.</title>
        <authorList>
            <consortium name="DOE Joint Genome Institute"/>
            <person name="Aerts A."/>
            <person name="Atanasova L."/>
            <person name="Chenthamara K."/>
            <person name="Zhang J."/>
            <person name="Grujic M."/>
            <person name="Henrissat B."/>
            <person name="Kuo A."/>
            <person name="Salamov A."/>
            <person name="Lipzen A."/>
            <person name="Labutti K."/>
            <person name="Barry K."/>
            <person name="Miao Y."/>
            <person name="Rahimi M.J."/>
            <person name="Shen Q."/>
            <person name="Grigoriev I.V."/>
            <person name="Kubicek C.P."/>
            <person name="Druzhinina I.S."/>
        </authorList>
    </citation>
    <scope>NUCLEOTIDE SEQUENCE [LARGE SCALE GENOMIC DNA]</scope>
    <source>
        <strain evidence="1 2">CBS 226.95</strain>
    </source>
</reference>
<organism evidence="1 2">
    <name type="scientific">Trichoderma harzianum CBS 226.95</name>
    <dbReference type="NCBI Taxonomy" id="983964"/>
    <lineage>
        <taxon>Eukaryota</taxon>
        <taxon>Fungi</taxon>
        <taxon>Dikarya</taxon>
        <taxon>Ascomycota</taxon>
        <taxon>Pezizomycotina</taxon>
        <taxon>Sordariomycetes</taxon>
        <taxon>Hypocreomycetidae</taxon>
        <taxon>Hypocreales</taxon>
        <taxon>Hypocreaceae</taxon>
        <taxon>Trichoderma</taxon>
    </lineage>
</organism>
<dbReference type="Proteomes" id="UP000241690">
    <property type="component" value="Unassembled WGS sequence"/>
</dbReference>
<dbReference type="STRING" id="983964.A0A2T3ZR41"/>